<evidence type="ECO:0000259" key="1">
    <source>
        <dbReference type="Pfam" id="PF00557"/>
    </source>
</evidence>
<organism evidence="2 3">
    <name type="scientific">Gemmata algarum</name>
    <dbReference type="NCBI Taxonomy" id="2975278"/>
    <lineage>
        <taxon>Bacteria</taxon>
        <taxon>Pseudomonadati</taxon>
        <taxon>Planctomycetota</taxon>
        <taxon>Planctomycetia</taxon>
        <taxon>Gemmatales</taxon>
        <taxon>Gemmataceae</taxon>
        <taxon>Gemmata</taxon>
    </lineage>
</organism>
<protein>
    <submittedName>
        <fullName evidence="2">M24 family metallopeptidase</fullName>
    </submittedName>
</protein>
<dbReference type="EMBL" id="JAXBLV010000200">
    <property type="protein sequence ID" value="MDY3561705.1"/>
    <property type="molecule type" value="Genomic_DNA"/>
</dbReference>
<evidence type="ECO:0000313" key="2">
    <source>
        <dbReference type="EMBL" id="MDY3561705.1"/>
    </source>
</evidence>
<evidence type="ECO:0000313" key="3">
    <source>
        <dbReference type="Proteomes" id="UP001272242"/>
    </source>
</evidence>
<gene>
    <name evidence="2" type="ORF">R5W23_003132</name>
</gene>
<name>A0ABU5F4N8_9BACT</name>
<sequence length="394" mass="43098">MFDLSAVQAAIREAGFDGWLLYDFRGLNVLAQRVAGVAEKKLSRRWFYFVPATGEAKKLVHAIEPAALDHLPGADKTIYRRWQELEAGVGVLVGGAKKVAMEYSPRNANPYIGRVDAGTVELVRSFGADVLASGDLIQQFEAVWDADQEKSHFEAAKLCRAAYDVAFAFIADEIRAHGKVMETAVQARIMKHFADNGMTTYSPPIVGVGPHSGDPHFDTAAATDALIQKGSFVLIDLWAKMNRPRAVYADYTRVVYVGDTVPEQYAKVFAVVAAARDAGIQKAKDAFAAGTPLLGWEIDNATRDVIEKAGYGANYTHRTGHNIGQEVHGNGAHIDGLETREDRRIIPRTCFSIEPGIYLPDFGVRSEVDVYIDAQGQVHVTGGEPQTEVHRIVV</sequence>
<comment type="caution">
    <text evidence="2">The sequence shown here is derived from an EMBL/GenBank/DDBJ whole genome shotgun (WGS) entry which is preliminary data.</text>
</comment>
<dbReference type="PANTHER" id="PTHR46112">
    <property type="entry name" value="AMINOPEPTIDASE"/>
    <property type="match status" value="1"/>
</dbReference>
<dbReference type="InterPro" id="IPR036005">
    <property type="entry name" value="Creatinase/aminopeptidase-like"/>
</dbReference>
<dbReference type="SUPFAM" id="SSF55920">
    <property type="entry name" value="Creatinase/aminopeptidase"/>
    <property type="match status" value="1"/>
</dbReference>
<dbReference type="PANTHER" id="PTHR46112:SF3">
    <property type="entry name" value="AMINOPEPTIDASE YPDF"/>
    <property type="match status" value="1"/>
</dbReference>
<keyword evidence="3" id="KW-1185">Reference proteome</keyword>
<reference evidence="3" key="1">
    <citation type="journal article" date="2023" name="Mar. Drugs">
        <title>Gemmata algarum, a Novel Planctomycete Isolated from an Algal Mat, Displays Antimicrobial Activity.</title>
        <authorList>
            <person name="Kumar G."/>
            <person name="Kallscheuer N."/>
            <person name="Kashif M."/>
            <person name="Ahamad S."/>
            <person name="Jagadeeshwari U."/>
            <person name="Pannikurungottu S."/>
            <person name="Haufschild T."/>
            <person name="Kabuu M."/>
            <person name="Sasikala C."/>
            <person name="Jogler C."/>
            <person name="Ramana C."/>
        </authorList>
    </citation>
    <scope>NUCLEOTIDE SEQUENCE [LARGE SCALE GENOMIC DNA]</scope>
    <source>
        <strain evidence="3">JC673</strain>
    </source>
</reference>
<dbReference type="InterPro" id="IPR000994">
    <property type="entry name" value="Pept_M24"/>
</dbReference>
<dbReference type="InterPro" id="IPR050659">
    <property type="entry name" value="Peptidase_M24B"/>
</dbReference>
<dbReference type="Gene3D" id="3.90.230.10">
    <property type="entry name" value="Creatinase/methionine aminopeptidase superfamily"/>
    <property type="match status" value="1"/>
</dbReference>
<feature type="domain" description="Peptidase M24" evidence="1">
    <location>
        <begin position="154"/>
        <end position="373"/>
    </location>
</feature>
<dbReference type="Pfam" id="PF00557">
    <property type="entry name" value="Peptidase_M24"/>
    <property type="match status" value="1"/>
</dbReference>
<dbReference type="Proteomes" id="UP001272242">
    <property type="component" value="Unassembled WGS sequence"/>
</dbReference>
<accession>A0ABU5F4N8</accession>
<dbReference type="RefSeq" id="WP_320688071.1">
    <property type="nucleotide sequence ID" value="NZ_JAXBLV010000200.1"/>
</dbReference>
<proteinExistence type="predicted"/>